<keyword evidence="3" id="KW-1185">Reference proteome</keyword>
<evidence type="ECO:0000256" key="1">
    <source>
        <dbReference type="SAM" id="MobiDB-lite"/>
    </source>
</evidence>
<evidence type="ECO:0000313" key="3">
    <source>
        <dbReference type="Proteomes" id="UP001372338"/>
    </source>
</evidence>
<feature type="region of interest" description="Disordered" evidence="1">
    <location>
        <begin position="1"/>
        <end position="23"/>
    </location>
</feature>
<reference evidence="2 3" key="1">
    <citation type="submission" date="2024-01" db="EMBL/GenBank/DDBJ databases">
        <title>The genomes of 5 underutilized Papilionoideae crops provide insights into root nodulation and disease resistanc.</title>
        <authorList>
            <person name="Yuan L."/>
        </authorList>
    </citation>
    <scope>NUCLEOTIDE SEQUENCE [LARGE SCALE GENOMIC DNA]</scope>
    <source>
        <strain evidence="2">ZHUSHIDOU_FW_LH</strain>
        <tissue evidence="2">Leaf</tissue>
    </source>
</reference>
<feature type="region of interest" description="Disordered" evidence="1">
    <location>
        <begin position="43"/>
        <end position="70"/>
    </location>
</feature>
<dbReference type="EMBL" id="JAYWIO010000008">
    <property type="protein sequence ID" value="KAK7247524.1"/>
    <property type="molecule type" value="Genomic_DNA"/>
</dbReference>
<dbReference type="PANTHER" id="PTHR35167">
    <property type="entry name" value="OS05G0216466 PROTEIN"/>
    <property type="match status" value="1"/>
</dbReference>
<evidence type="ECO:0000313" key="2">
    <source>
        <dbReference type="EMBL" id="KAK7247524.1"/>
    </source>
</evidence>
<feature type="compositionally biased region" description="Low complexity" evidence="1">
    <location>
        <begin position="1"/>
        <end position="18"/>
    </location>
</feature>
<dbReference type="PANTHER" id="PTHR35167:SF12">
    <property type="match status" value="1"/>
</dbReference>
<accession>A0AAN9E798</accession>
<dbReference type="Proteomes" id="UP001372338">
    <property type="component" value="Unassembled WGS sequence"/>
</dbReference>
<proteinExistence type="predicted"/>
<protein>
    <submittedName>
        <fullName evidence="2">Uncharacterized protein</fullName>
    </submittedName>
</protein>
<sequence length="139" mass="15868">METAASSSSPPSSSSSSSWRKSNKILKMVENVNDNMITESEMEAAQQLMELSDEDNSSSSNNTKRMKRKRIIWDEEEEEDEQLSVNSSHDDMIMAKIQEIFGNDVEVFRPKKQRRYRSLVNIYMVTTPLNAGQGTRVVI</sequence>
<organism evidence="2 3">
    <name type="scientific">Crotalaria pallida</name>
    <name type="common">Smooth rattlebox</name>
    <name type="synonym">Crotalaria striata</name>
    <dbReference type="NCBI Taxonomy" id="3830"/>
    <lineage>
        <taxon>Eukaryota</taxon>
        <taxon>Viridiplantae</taxon>
        <taxon>Streptophyta</taxon>
        <taxon>Embryophyta</taxon>
        <taxon>Tracheophyta</taxon>
        <taxon>Spermatophyta</taxon>
        <taxon>Magnoliopsida</taxon>
        <taxon>eudicotyledons</taxon>
        <taxon>Gunneridae</taxon>
        <taxon>Pentapetalae</taxon>
        <taxon>rosids</taxon>
        <taxon>fabids</taxon>
        <taxon>Fabales</taxon>
        <taxon>Fabaceae</taxon>
        <taxon>Papilionoideae</taxon>
        <taxon>50 kb inversion clade</taxon>
        <taxon>genistoids sensu lato</taxon>
        <taxon>core genistoids</taxon>
        <taxon>Crotalarieae</taxon>
        <taxon>Crotalaria</taxon>
    </lineage>
</organism>
<comment type="caution">
    <text evidence="2">The sequence shown here is derived from an EMBL/GenBank/DDBJ whole genome shotgun (WGS) entry which is preliminary data.</text>
</comment>
<gene>
    <name evidence="2" type="ORF">RIF29_42408</name>
</gene>
<dbReference type="AlphaFoldDB" id="A0AAN9E798"/>
<name>A0AAN9E798_CROPI</name>